<dbReference type="InterPro" id="IPR019775">
    <property type="entry name" value="WD40_repeat_CS"/>
</dbReference>
<name>A0A8S1PP08_9CILI</name>
<proteinExistence type="predicted"/>
<dbReference type="PROSITE" id="PS50082">
    <property type="entry name" value="WD_REPEATS_2"/>
    <property type="match status" value="9"/>
</dbReference>
<feature type="repeat" description="WD" evidence="3">
    <location>
        <begin position="482"/>
        <end position="523"/>
    </location>
</feature>
<evidence type="ECO:0000256" key="1">
    <source>
        <dbReference type="ARBA" id="ARBA00022574"/>
    </source>
</evidence>
<dbReference type="Pfam" id="PF00400">
    <property type="entry name" value="WD40"/>
    <property type="match status" value="9"/>
</dbReference>
<gene>
    <name evidence="4" type="ORF">PSON_ATCC_30995.1.T0810236</name>
</gene>
<evidence type="ECO:0000313" key="4">
    <source>
        <dbReference type="EMBL" id="CAD8104198.1"/>
    </source>
</evidence>
<feature type="repeat" description="WD" evidence="3">
    <location>
        <begin position="730"/>
        <end position="771"/>
    </location>
</feature>
<feature type="repeat" description="WD" evidence="3">
    <location>
        <begin position="398"/>
        <end position="439"/>
    </location>
</feature>
<organism evidence="4 5">
    <name type="scientific">Paramecium sonneborni</name>
    <dbReference type="NCBI Taxonomy" id="65129"/>
    <lineage>
        <taxon>Eukaryota</taxon>
        <taxon>Sar</taxon>
        <taxon>Alveolata</taxon>
        <taxon>Ciliophora</taxon>
        <taxon>Intramacronucleata</taxon>
        <taxon>Oligohymenophorea</taxon>
        <taxon>Peniculida</taxon>
        <taxon>Parameciidae</taxon>
        <taxon>Paramecium</taxon>
    </lineage>
</organism>
<dbReference type="CDD" id="cd00200">
    <property type="entry name" value="WD40"/>
    <property type="match status" value="2"/>
</dbReference>
<dbReference type="SMART" id="SM00320">
    <property type="entry name" value="WD40"/>
    <property type="match status" value="10"/>
</dbReference>
<dbReference type="EMBL" id="CAJJDN010000081">
    <property type="protein sequence ID" value="CAD8104198.1"/>
    <property type="molecule type" value="Genomic_DNA"/>
</dbReference>
<keyword evidence="1 3" id="KW-0853">WD repeat</keyword>
<dbReference type="InterPro" id="IPR001680">
    <property type="entry name" value="WD40_rpt"/>
</dbReference>
<evidence type="ECO:0000313" key="5">
    <source>
        <dbReference type="Proteomes" id="UP000692954"/>
    </source>
</evidence>
<dbReference type="PANTHER" id="PTHR19848">
    <property type="entry name" value="WD40 REPEAT PROTEIN"/>
    <property type="match status" value="1"/>
</dbReference>
<feature type="repeat" description="WD" evidence="3">
    <location>
        <begin position="524"/>
        <end position="552"/>
    </location>
</feature>
<protein>
    <recommendedName>
        <fullName evidence="6">WD-40 repeat protein</fullName>
    </recommendedName>
</protein>
<evidence type="ECO:0008006" key="6">
    <source>
        <dbReference type="Google" id="ProtNLM"/>
    </source>
</evidence>
<keyword evidence="5" id="KW-1185">Reference proteome</keyword>
<evidence type="ECO:0000256" key="3">
    <source>
        <dbReference type="PROSITE-ProRule" id="PRU00221"/>
    </source>
</evidence>
<dbReference type="Proteomes" id="UP000692954">
    <property type="component" value="Unassembled WGS sequence"/>
</dbReference>
<feature type="repeat" description="WD" evidence="3">
    <location>
        <begin position="814"/>
        <end position="855"/>
    </location>
</feature>
<evidence type="ECO:0000256" key="2">
    <source>
        <dbReference type="ARBA" id="ARBA00022737"/>
    </source>
</evidence>
<accession>A0A8S1PP08</accession>
<reference evidence="4" key="1">
    <citation type="submission" date="2021-01" db="EMBL/GenBank/DDBJ databases">
        <authorList>
            <consortium name="Genoscope - CEA"/>
            <person name="William W."/>
        </authorList>
    </citation>
    <scope>NUCLEOTIDE SEQUENCE</scope>
</reference>
<dbReference type="AlphaFoldDB" id="A0A8S1PP08"/>
<sequence length="978" mass="111151">MEKLEKIDYQEITIKIWDIMEENSIPIQLQISQQLGGFDRILFKILEPHHLLQNNKFNYVDIKNESIISLICDALIEFNLTNFDFYSEFINYYYLKQIEKQKNLGKSLNIDRFLHDIQKYSIKLANAMSNKQLTQVQYKQQGILYNEEGEEEKWLDEFFYDDGQNGSYKKDIRSCSLVQKKGPNFSFVHKSIQEFLIAADLYELLVQGKDLDLKVFDSLMEEFLRESKYQFQFLKSQQLVDKIKLIKNLIEKIQKHAFNFINYSTEIYSETRKYLIQKISDEIKIIQLLKFLVHLTTIDQKFIQSGNTSIFGANLAKCNLSESKFENININGINLNGAKLFNCEWKNLRINEQLQMNGHSQVVKTICFSPDGTTLASGSNDQSIRLWDAKTGQQKAKLEGHSNNINSVCFSPDGSTLVSGSADYSIRFWDVRTGQQKAQLDTNYNNVSQLYFSPDGATLAQCGNRNHVLLLDVGTGNKKAYLFGHSGFVHSVCFSPDGTTLASGSQDKSIRLWDVKTEQQKAKLDGHTLAVYSVCFSPDGTILASGGMDKSINYGMLRLDNKKLSLMVIVILLYQYTSRLMPKEIFQLLVVLMGLFCYGILRLDNKMPHQTVILVQSKQYVTHQMVLFQLPEVLISLYVYGMLKLDNKRLNQMAIRIMLSQYAFHQMELHQLQVVVIALPTGQQKAKIDCFQKGVSSVKFSPDGNTLALSSFDKTIRLIDVQNGQQKAQLEGHKMGFYSVCFSPDGTTLASVGYGESICFWDVRTGQQYAQLGSQSDFIRQICFSPDGTTLASSSDDMSICLWDAKTGQLKAQLNGHDRQVFSVCFSPDGTMLASGGMDNSIRLWDVKTGQQQAQIDGHTSEVYSVCFSPDGTALASSSGDKSIRVWDIQVGLKIQPFELYKDLLSQFQITLNQNQTFEKNTSNLNMLLISQQTFFQVNGALIFQGQFKNHKGIDLRQLLLSKGGIFLENKLEQQKQN</sequence>
<keyword evidence="2" id="KW-0677">Repeat</keyword>
<dbReference type="PANTHER" id="PTHR19848:SF8">
    <property type="entry name" value="F-BOX AND WD REPEAT DOMAIN CONTAINING 7"/>
    <property type="match status" value="1"/>
</dbReference>
<feature type="repeat" description="WD" evidence="3">
    <location>
        <begin position="695"/>
        <end position="729"/>
    </location>
</feature>
<feature type="repeat" description="WD" evidence="3">
    <location>
        <begin position="856"/>
        <end position="897"/>
    </location>
</feature>
<feature type="repeat" description="WD" evidence="3">
    <location>
        <begin position="356"/>
        <end position="397"/>
    </location>
</feature>
<feature type="repeat" description="WD" evidence="3">
    <location>
        <begin position="772"/>
        <end position="813"/>
    </location>
</feature>
<comment type="caution">
    <text evidence="4">The sequence shown here is derived from an EMBL/GenBank/DDBJ whole genome shotgun (WGS) entry which is preliminary data.</text>
</comment>
<dbReference type="PROSITE" id="PS00678">
    <property type="entry name" value="WD_REPEATS_1"/>
    <property type="match status" value="6"/>
</dbReference>
<dbReference type="PROSITE" id="PS50294">
    <property type="entry name" value="WD_REPEATS_REGION"/>
    <property type="match status" value="8"/>
</dbReference>